<accession>A0ABS2SLC6</accession>
<proteinExistence type="inferred from homology"/>
<protein>
    <submittedName>
        <fullName evidence="5">Transcriptional regulator</fullName>
    </submittedName>
</protein>
<dbReference type="SUPFAM" id="SSF46785">
    <property type="entry name" value="Winged helix' DNA-binding domain"/>
    <property type="match status" value="1"/>
</dbReference>
<dbReference type="PIRSF" id="PIRSF019455">
    <property type="entry name" value="CopR_AtkY"/>
    <property type="match status" value="1"/>
</dbReference>
<evidence type="ECO:0000313" key="6">
    <source>
        <dbReference type="Proteomes" id="UP000809290"/>
    </source>
</evidence>
<comment type="caution">
    <text evidence="5">The sequence shown here is derived from an EMBL/GenBank/DDBJ whole genome shotgun (WGS) entry which is preliminary data.</text>
</comment>
<keyword evidence="2" id="KW-0805">Transcription regulation</keyword>
<dbReference type="Pfam" id="PF03965">
    <property type="entry name" value="Penicillinase_R"/>
    <property type="match status" value="1"/>
</dbReference>
<evidence type="ECO:0000256" key="2">
    <source>
        <dbReference type="ARBA" id="ARBA00023015"/>
    </source>
</evidence>
<keyword evidence="6" id="KW-1185">Reference proteome</keyword>
<dbReference type="Gene3D" id="1.10.10.10">
    <property type="entry name" value="Winged helix-like DNA-binding domain superfamily/Winged helix DNA-binding domain"/>
    <property type="match status" value="1"/>
</dbReference>
<keyword evidence="3" id="KW-0238">DNA-binding</keyword>
<organism evidence="5 6">
    <name type="scientific">Brevibacterium paucivorans</name>
    <dbReference type="NCBI Taxonomy" id="170994"/>
    <lineage>
        <taxon>Bacteria</taxon>
        <taxon>Bacillati</taxon>
        <taxon>Actinomycetota</taxon>
        <taxon>Actinomycetes</taxon>
        <taxon>Micrococcales</taxon>
        <taxon>Brevibacteriaceae</taxon>
        <taxon>Brevibacterium</taxon>
    </lineage>
</organism>
<comment type="similarity">
    <text evidence="1">Belongs to the BlaI transcriptional regulatory family.</text>
</comment>
<name>A0ABS2SLC6_9MICO</name>
<evidence type="ECO:0000256" key="1">
    <source>
        <dbReference type="ARBA" id="ARBA00011046"/>
    </source>
</evidence>
<dbReference type="InterPro" id="IPR005650">
    <property type="entry name" value="BlaI_family"/>
</dbReference>
<sequence length="137" mass="15523">MSSSVRPSALAGRYGPLELRVMECVWRDALPDVRTVHSVLVRHGSEVAYSTVKTIMERLVIKGELSREREGRRFVYAPVRTRAETEALVTRGAVDELLDRHGDLAVSFFVDRARQDPAQLARLRRMLREMEAEDGDG</sequence>
<evidence type="ECO:0000313" key="5">
    <source>
        <dbReference type="EMBL" id="MBM7817056.1"/>
    </source>
</evidence>
<dbReference type="EMBL" id="JAFBCP010000001">
    <property type="protein sequence ID" value="MBM7817056.1"/>
    <property type="molecule type" value="Genomic_DNA"/>
</dbReference>
<evidence type="ECO:0000256" key="3">
    <source>
        <dbReference type="ARBA" id="ARBA00023125"/>
    </source>
</evidence>
<gene>
    <name evidence="5" type="ORF">JOE56_001750</name>
</gene>
<dbReference type="InterPro" id="IPR036388">
    <property type="entry name" value="WH-like_DNA-bd_sf"/>
</dbReference>
<dbReference type="Proteomes" id="UP000809290">
    <property type="component" value="Unassembled WGS sequence"/>
</dbReference>
<reference evidence="5 6" key="1">
    <citation type="submission" date="2021-01" db="EMBL/GenBank/DDBJ databases">
        <title>Sequencing the genomes of 1000 actinobacteria strains.</title>
        <authorList>
            <person name="Klenk H.-P."/>
        </authorList>
    </citation>
    <scope>NUCLEOTIDE SEQUENCE [LARGE SCALE GENOMIC DNA]</scope>
    <source>
        <strain evidence="5 6">DSM 13657</strain>
    </source>
</reference>
<dbReference type="InterPro" id="IPR036390">
    <property type="entry name" value="WH_DNA-bd_sf"/>
</dbReference>
<dbReference type="RefSeq" id="WP_204515702.1">
    <property type="nucleotide sequence ID" value="NZ_JAFBCP010000001.1"/>
</dbReference>
<keyword evidence="4" id="KW-0804">Transcription</keyword>
<evidence type="ECO:0000256" key="4">
    <source>
        <dbReference type="ARBA" id="ARBA00023163"/>
    </source>
</evidence>